<dbReference type="Pfam" id="PF13530">
    <property type="entry name" value="SCP2_2"/>
    <property type="match status" value="1"/>
</dbReference>
<dbReference type="Gene3D" id="3.40.630.30">
    <property type="match status" value="2"/>
</dbReference>
<evidence type="ECO:0000313" key="4">
    <source>
        <dbReference type="Proteomes" id="UP000287239"/>
    </source>
</evidence>
<dbReference type="Proteomes" id="UP000287239">
    <property type="component" value="Unassembled WGS sequence"/>
</dbReference>
<proteinExistence type="predicted"/>
<evidence type="ECO:0000259" key="2">
    <source>
        <dbReference type="Pfam" id="PF17668"/>
    </source>
</evidence>
<sequence>MAKLLKKFTETPEFEKSIALSAYAFNAVPSKEDIAKNQELLQHTTNWGIFDGDLLASQVLVLPYQVNLAGKELKMAGIGNVATYPDYRGTGSINQLFTGIFEDLKNNQTVLSYLNPFNQEFYRKYGYEVIFYLQETVIQQKEIAQLPFEKTGSIRRSDKTQANVQSILKELYRQTLQKDDGSLIREDWWWDLSFKYQTEELLAISYDDNNCPNGYLIYQMTKTEMEIIEIVYLNQSGLNKILGFIASHQPTFKTFRFKKDLGALLPLVATNNKEVKQTLIPSMMVKIISFKGLIEKMSFNVTGSQRFYLGVSDEYSSWNHGTWEITIKAGQAQAELIDTDLVSKNHLVADIKTWAQVLLKSTAVSNLVLLERLKINDIEEGSQFLNSLKETHLGLHDFF</sequence>
<reference evidence="3 4" key="1">
    <citation type="submission" date="2017-05" db="EMBL/GenBank/DDBJ databases">
        <title>Vagococcus spp. assemblies.</title>
        <authorList>
            <person name="Gulvik C.A."/>
        </authorList>
    </citation>
    <scope>NUCLEOTIDE SEQUENCE [LARGE SCALE GENOMIC DNA]</scope>
    <source>
        <strain evidence="3 4">NCFB 2777</strain>
    </source>
</reference>
<accession>A0A429ZUP3</accession>
<dbReference type="GO" id="GO:0030649">
    <property type="term" value="P:aminoglycoside antibiotic catabolic process"/>
    <property type="evidence" value="ECO:0007669"/>
    <property type="project" value="TreeGrafter"/>
</dbReference>
<name>A0A429ZUP3_9ENTE</name>
<dbReference type="Pfam" id="PF13527">
    <property type="entry name" value="Acetyltransf_9"/>
    <property type="match status" value="1"/>
</dbReference>
<dbReference type="InterPro" id="IPR025559">
    <property type="entry name" value="Eis_dom"/>
</dbReference>
<feature type="domain" description="Eis-like acetyltransferase" evidence="2">
    <location>
        <begin position="181"/>
        <end position="287"/>
    </location>
</feature>
<dbReference type="EMBL" id="NGJU01000002">
    <property type="protein sequence ID" value="RST97397.1"/>
    <property type="molecule type" value="Genomic_DNA"/>
</dbReference>
<dbReference type="SUPFAM" id="SSF55729">
    <property type="entry name" value="Acyl-CoA N-acyltransferases (Nat)"/>
    <property type="match status" value="1"/>
</dbReference>
<dbReference type="InterPro" id="IPR041380">
    <property type="entry name" value="Acetyltransf_17"/>
</dbReference>
<dbReference type="GO" id="GO:0034069">
    <property type="term" value="F:aminoglycoside N-acetyltransferase activity"/>
    <property type="evidence" value="ECO:0007669"/>
    <property type="project" value="TreeGrafter"/>
</dbReference>
<dbReference type="AlphaFoldDB" id="A0A429ZUP3"/>
<dbReference type="InterPro" id="IPR036527">
    <property type="entry name" value="SCP2_sterol-bd_dom_sf"/>
</dbReference>
<dbReference type="InterPro" id="IPR051554">
    <property type="entry name" value="Acetyltransferase_Eis"/>
</dbReference>
<evidence type="ECO:0008006" key="5">
    <source>
        <dbReference type="Google" id="ProtNLM"/>
    </source>
</evidence>
<dbReference type="PANTHER" id="PTHR37817:SF1">
    <property type="entry name" value="N-ACETYLTRANSFERASE EIS"/>
    <property type="match status" value="1"/>
</dbReference>
<dbReference type="Gene3D" id="3.30.1050.10">
    <property type="entry name" value="SCP2 sterol-binding domain"/>
    <property type="match status" value="1"/>
</dbReference>
<gene>
    <name evidence="3" type="ORF">CBF35_01645</name>
</gene>
<keyword evidence="4" id="KW-1185">Reference proteome</keyword>
<comment type="caution">
    <text evidence="3">The sequence shown here is derived from an EMBL/GenBank/DDBJ whole genome shotgun (WGS) entry which is preliminary data.</text>
</comment>
<dbReference type="Pfam" id="PF17668">
    <property type="entry name" value="Acetyltransf_17"/>
    <property type="match status" value="1"/>
</dbReference>
<dbReference type="SUPFAM" id="SSF55718">
    <property type="entry name" value="SCP-like"/>
    <property type="match status" value="1"/>
</dbReference>
<dbReference type="OrthoDB" id="9768284at2"/>
<organism evidence="3 4">
    <name type="scientific">Vagococcus salmoninarum</name>
    <dbReference type="NCBI Taxonomy" id="2739"/>
    <lineage>
        <taxon>Bacteria</taxon>
        <taxon>Bacillati</taxon>
        <taxon>Bacillota</taxon>
        <taxon>Bacilli</taxon>
        <taxon>Lactobacillales</taxon>
        <taxon>Enterococcaceae</taxon>
        <taxon>Vagococcus</taxon>
    </lineage>
</organism>
<dbReference type="InterPro" id="IPR016181">
    <property type="entry name" value="Acyl_CoA_acyltransferase"/>
</dbReference>
<protein>
    <recommendedName>
        <fullName evidence="5">N-acetyltransferase domain-containing protein</fullName>
    </recommendedName>
</protein>
<evidence type="ECO:0000259" key="1">
    <source>
        <dbReference type="Pfam" id="PF13530"/>
    </source>
</evidence>
<dbReference type="PANTHER" id="PTHR37817">
    <property type="entry name" value="N-ACETYLTRANSFERASE EIS"/>
    <property type="match status" value="1"/>
</dbReference>
<feature type="domain" description="Enhanced intracellular survival protein" evidence="1">
    <location>
        <begin position="293"/>
        <end position="377"/>
    </location>
</feature>
<evidence type="ECO:0000313" key="3">
    <source>
        <dbReference type="EMBL" id="RST97397.1"/>
    </source>
</evidence>